<dbReference type="PANTHER" id="PTHR42783">
    <property type="entry name" value="GLUTAMATE SYNTHASE [NADPH] SMALL CHAIN"/>
    <property type="match status" value="1"/>
</dbReference>
<dbReference type="Gene3D" id="3.10.20.740">
    <property type="match status" value="1"/>
</dbReference>
<gene>
    <name evidence="9" type="ORF">I6U51_12605</name>
</gene>
<evidence type="ECO:0000256" key="1">
    <source>
        <dbReference type="ARBA" id="ARBA00022485"/>
    </source>
</evidence>
<dbReference type="Pfam" id="PF13510">
    <property type="entry name" value="Fer2_4"/>
    <property type="match status" value="1"/>
</dbReference>
<accession>A0A934HZT8</accession>
<keyword evidence="4" id="KW-0408">Iron</keyword>
<dbReference type="Gene3D" id="3.40.228.10">
    <property type="entry name" value="Dimethylsulfoxide Reductase, domain 2"/>
    <property type="match status" value="1"/>
</dbReference>
<dbReference type="InterPro" id="IPR006656">
    <property type="entry name" value="Mopterin_OxRdtase"/>
</dbReference>
<dbReference type="RefSeq" id="WP_211142968.1">
    <property type="nucleotide sequence ID" value="NZ_JAEEGB010000014.1"/>
</dbReference>
<protein>
    <submittedName>
        <fullName evidence="9">FAD-dependent oxidoreductase</fullName>
    </submittedName>
</protein>
<dbReference type="InterPro" id="IPR017896">
    <property type="entry name" value="4Fe4S_Fe-S-bd"/>
</dbReference>
<dbReference type="SUPFAM" id="SSF46548">
    <property type="entry name" value="alpha-helical ferredoxin"/>
    <property type="match status" value="1"/>
</dbReference>
<dbReference type="Gene3D" id="2.20.25.90">
    <property type="entry name" value="ADC-like domains"/>
    <property type="match status" value="1"/>
</dbReference>
<dbReference type="Gene3D" id="3.30.70.20">
    <property type="match status" value="1"/>
</dbReference>
<dbReference type="InterPro" id="IPR028261">
    <property type="entry name" value="DPD_II"/>
</dbReference>
<evidence type="ECO:0000256" key="5">
    <source>
        <dbReference type="ARBA" id="ARBA00023014"/>
    </source>
</evidence>
<feature type="domain" description="4Fe-4S ferredoxin-type" evidence="7">
    <location>
        <begin position="647"/>
        <end position="676"/>
    </location>
</feature>
<organism evidence="9 10">
    <name type="scientific">Clostridium aciditolerans</name>
    <dbReference type="NCBI Taxonomy" id="339861"/>
    <lineage>
        <taxon>Bacteria</taxon>
        <taxon>Bacillati</taxon>
        <taxon>Bacillota</taxon>
        <taxon>Clostridia</taxon>
        <taxon>Eubacteriales</taxon>
        <taxon>Clostridiaceae</taxon>
        <taxon>Clostridium</taxon>
    </lineage>
</organism>
<dbReference type="PROSITE" id="PS51669">
    <property type="entry name" value="4FE4S_MOW_BIS_MGD"/>
    <property type="match status" value="1"/>
</dbReference>
<dbReference type="InterPro" id="IPR036188">
    <property type="entry name" value="FAD/NAD-bd_sf"/>
</dbReference>
<dbReference type="Pfam" id="PF07992">
    <property type="entry name" value="Pyr_redox_2"/>
    <property type="match status" value="1"/>
</dbReference>
<dbReference type="Gene3D" id="3.40.50.740">
    <property type="match status" value="2"/>
</dbReference>
<dbReference type="PRINTS" id="PR00419">
    <property type="entry name" value="ADXRDTASE"/>
</dbReference>
<dbReference type="PROSITE" id="PS51379">
    <property type="entry name" value="4FE4S_FER_2"/>
    <property type="match status" value="2"/>
</dbReference>
<dbReference type="PROSITE" id="PS00198">
    <property type="entry name" value="4FE4S_FER_1"/>
    <property type="match status" value="1"/>
</dbReference>
<dbReference type="SMART" id="SM00926">
    <property type="entry name" value="Molybdop_Fe4S4"/>
    <property type="match status" value="1"/>
</dbReference>
<dbReference type="InterPro" id="IPR036010">
    <property type="entry name" value="2Fe-2S_ferredoxin-like_sf"/>
</dbReference>
<evidence type="ECO:0000313" key="9">
    <source>
        <dbReference type="EMBL" id="MBI6873542.1"/>
    </source>
</evidence>
<reference evidence="9" key="1">
    <citation type="submission" date="2020-12" db="EMBL/GenBank/DDBJ databases">
        <title>Clostridium thailandense sp. nov., a novel acetogenic bacterium isolated from peat land soil in Thailand.</title>
        <authorList>
            <person name="Chaikitkaew S."/>
            <person name="Birkeland N.K."/>
        </authorList>
    </citation>
    <scope>NUCLEOTIDE SEQUENCE</scope>
    <source>
        <strain evidence="9">DSM 17425</strain>
    </source>
</reference>
<dbReference type="SUPFAM" id="SSF51971">
    <property type="entry name" value="Nucleotide-binding domain"/>
    <property type="match status" value="1"/>
</dbReference>
<dbReference type="CDD" id="cd00207">
    <property type="entry name" value="fer2"/>
    <property type="match status" value="1"/>
</dbReference>
<dbReference type="SUPFAM" id="SSF54292">
    <property type="entry name" value="2Fe-2S ferredoxin-like"/>
    <property type="match status" value="1"/>
</dbReference>
<dbReference type="Proteomes" id="UP000622687">
    <property type="component" value="Unassembled WGS sequence"/>
</dbReference>
<comment type="caution">
    <text evidence="9">The sequence shown here is derived from an EMBL/GenBank/DDBJ whole genome shotgun (WGS) entry which is preliminary data.</text>
</comment>
<dbReference type="Pfam" id="PF04879">
    <property type="entry name" value="Molybdop_Fe4S4"/>
    <property type="match status" value="1"/>
</dbReference>
<dbReference type="InterPro" id="IPR017900">
    <property type="entry name" value="4Fe4S_Fe_S_CS"/>
</dbReference>
<dbReference type="GO" id="GO:0051539">
    <property type="term" value="F:4 iron, 4 sulfur cluster binding"/>
    <property type="evidence" value="ECO:0007669"/>
    <property type="project" value="UniProtKB-KW"/>
</dbReference>
<dbReference type="FunFam" id="3.30.70.20:FF:000035">
    <property type="entry name" value="Iron hydrogenase 1"/>
    <property type="match status" value="1"/>
</dbReference>
<dbReference type="GO" id="GO:0016491">
    <property type="term" value="F:oxidoreductase activity"/>
    <property type="evidence" value="ECO:0007669"/>
    <property type="project" value="InterPro"/>
</dbReference>
<keyword evidence="1" id="KW-0004">4Fe-4S</keyword>
<feature type="domain" description="2Fe-2S ferredoxin-type" evidence="6">
    <location>
        <begin position="2"/>
        <end position="80"/>
    </location>
</feature>
<dbReference type="EMBL" id="JAEEGB010000014">
    <property type="protein sequence ID" value="MBI6873542.1"/>
    <property type="molecule type" value="Genomic_DNA"/>
</dbReference>
<evidence type="ECO:0000259" key="8">
    <source>
        <dbReference type="PROSITE" id="PS51669"/>
    </source>
</evidence>
<dbReference type="Pfam" id="PF12838">
    <property type="entry name" value="Fer4_7"/>
    <property type="match status" value="1"/>
</dbReference>
<evidence type="ECO:0000256" key="4">
    <source>
        <dbReference type="ARBA" id="ARBA00023004"/>
    </source>
</evidence>
<dbReference type="InterPro" id="IPR023753">
    <property type="entry name" value="FAD/NAD-binding_dom"/>
</dbReference>
<dbReference type="Pfam" id="PF00384">
    <property type="entry name" value="Molybdopterin"/>
    <property type="match status" value="1"/>
</dbReference>
<dbReference type="Pfam" id="PF14691">
    <property type="entry name" value="Fer4_20"/>
    <property type="match status" value="1"/>
</dbReference>
<feature type="domain" description="4Fe-4S Mo/W bis-MGD-type" evidence="8">
    <location>
        <begin position="685"/>
        <end position="739"/>
    </location>
</feature>
<evidence type="ECO:0000256" key="2">
    <source>
        <dbReference type="ARBA" id="ARBA00022723"/>
    </source>
</evidence>
<dbReference type="SUPFAM" id="SSF54862">
    <property type="entry name" value="4Fe-4S ferredoxins"/>
    <property type="match status" value="1"/>
</dbReference>
<proteinExistence type="predicted"/>
<dbReference type="AlphaFoldDB" id="A0A934HZT8"/>
<dbReference type="Gene3D" id="3.50.50.60">
    <property type="entry name" value="FAD/NAD(P)-binding domain"/>
    <property type="match status" value="2"/>
</dbReference>
<evidence type="ECO:0000256" key="3">
    <source>
        <dbReference type="ARBA" id="ARBA00022737"/>
    </source>
</evidence>
<keyword evidence="3" id="KW-0677">Repeat</keyword>
<keyword evidence="5" id="KW-0411">Iron-sulfur</keyword>
<evidence type="ECO:0000259" key="7">
    <source>
        <dbReference type="PROSITE" id="PS51379"/>
    </source>
</evidence>
<dbReference type="SUPFAM" id="SSF53706">
    <property type="entry name" value="Formate dehydrogenase/DMSO reductase, domains 1-3"/>
    <property type="match status" value="1"/>
</dbReference>
<name>A0A934HZT8_9CLOT</name>
<feature type="domain" description="4Fe-4S ferredoxin-type" evidence="7">
    <location>
        <begin position="604"/>
        <end position="635"/>
    </location>
</feature>
<evidence type="ECO:0000259" key="6">
    <source>
        <dbReference type="PROSITE" id="PS51085"/>
    </source>
</evidence>
<keyword evidence="10" id="KW-1185">Reference proteome</keyword>
<sequence length="1202" mass="131676">MGTIRVNINNRELAAQEGATILKIALDNEIDIPNLCYDSRMKPYGACGVCVVEIEGNPKLQRACSTIASDGMVVKTDTARTISARKAAFELLASDHRGDCRPPCVNACPAHTDCQGYVGLIANGQYEEAIKLVKDVVALPASIGRVCPHPCETACRRQNSDDPIAIAELKRFLGDIDVNNGTFVPDVKEKTNKKVAIIGAGPAGISCAYFLAMEGHEVVIYESMPKPGGMLRYGIPQYRLPKEILDAEIDTLRKMGVEIKCNVKLGADISLPYLQKTYDAVFVAIGAWASSDIGCKGQDMEGVLGGIDFLRMATQSEPIYMGNKVIVIGGGNTAMDVARTAVRLGAENVKLLYRRTRDEMPAEKIEIDEAEEEGVEFNFLVAPVEITGNGTRATTIRCQKMRLGEADASGRRKPEPIEGEEITFEADLIVSAIGQRVNADCVKELTTTRKGTISVNENTFETNIEGVFAGGEASTGPKIAIEAIAQGKNAARVIHSYLNGVIIPVANPNYIVQNDLCKKDFEHVEKQNREPQVVVPAEKRKLSFSPISETFTEEVALREASRCLECGCHDYFECKLIKYIEKHDIDTERICGEKHKRQEEQNHPFITRNADKCILCGQCVRACEEFIGVTAIGLEKRGFDSKVIPEFNLPLQESSCISCGQCVDVCPTGACIEKEAVKKQVPVDFDNINSVCNYCGVGCNLVLQSKGNLVYKSIPNRSKDEGLLCVKGRFGINFINDKNRVKTSVVRRKGESIEVDLEEALTLISKNLQLVKGQYGDNSVAILASPRFANEEVFIAKKIADKLNTSFIGSMTSSEASGMESVIGYNASTNSYDELYSTDLIVSIGNVDENHPVMAVKMKYAAREKAKLVSISSNKTRMEDYANISFNPYNNIEFLKSFIKALFDGGYINENEVSNKAENLDSLKNYVKDAKDCTDAAKLAKMYGEAKKAIIVIDDDIVTEDTYKLLADAAVITGKIGKPHSGIIIVRSISNAQGFIDIGIKAKGMEMLEQMKEGKIKAAVIIGEDPVGDDKDTAEILKNLEFLATLDTFMTDTALISNVVVPIGSFAESEGTLTRSDRKVQKITPAISTANVNTLFNNLSKIAQHLDINIVTLKQASEMLSSEIEAYSGLCEADIQNEEIYVPNSRTNTYGSQVLCTDGFNKESKKAVLALPNGDKMFKDKKVYDSIQMRFDSYLKETGLTR</sequence>
<dbReference type="GO" id="GO:0046872">
    <property type="term" value="F:metal ion binding"/>
    <property type="evidence" value="ECO:0007669"/>
    <property type="project" value="UniProtKB-KW"/>
</dbReference>
<dbReference type="InterPro" id="IPR001041">
    <property type="entry name" value="2Fe-2S_ferredoxin-type"/>
</dbReference>
<dbReference type="PANTHER" id="PTHR42783:SF3">
    <property type="entry name" value="GLUTAMATE SYNTHASE [NADPH] SMALL CHAIN-RELATED"/>
    <property type="match status" value="1"/>
</dbReference>
<dbReference type="InterPro" id="IPR006963">
    <property type="entry name" value="Mopterin_OxRdtase_4Fe-4S_dom"/>
</dbReference>
<dbReference type="PROSITE" id="PS51085">
    <property type="entry name" value="2FE2S_FER_2"/>
    <property type="match status" value="1"/>
</dbReference>
<evidence type="ECO:0000313" key="10">
    <source>
        <dbReference type="Proteomes" id="UP000622687"/>
    </source>
</evidence>
<keyword evidence="2" id="KW-0479">Metal-binding</keyword>